<dbReference type="Proteomes" id="UP001469553">
    <property type="component" value="Unassembled WGS sequence"/>
</dbReference>
<reference evidence="1 2" key="1">
    <citation type="submission" date="2021-06" db="EMBL/GenBank/DDBJ databases">
        <authorList>
            <person name="Palmer J.M."/>
        </authorList>
    </citation>
    <scope>NUCLEOTIDE SEQUENCE [LARGE SCALE GENOMIC DNA]</scope>
    <source>
        <strain evidence="1 2">AS_MEX2019</strain>
        <tissue evidence="1">Muscle</tissue>
    </source>
</reference>
<organism evidence="1 2">
    <name type="scientific">Ameca splendens</name>
    <dbReference type="NCBI Taxonomy" id="208324"/>
    <lineage>
        <taxon>Eukaryota</taxon>
        <taxon>Metazoa</taxon>
        <taxon>Chordata</taxon>
        <taxon>Craniata</taxon>
        <taxon>Vertebrata</taxon>
        <taxon>Euteleostomi</taxon>
        <taxon>Actinopterygii</taxon>
        <taxon>Neopterygii</taxon>
        <taxon>Teleostei</taxon>
        <taxon>Neoteleostei</taxon>
        <taxon>Acanthomorphata</taxon>
        <taxon>Ovalentaria</taxon>
        <taxon>Atherinomorphae</taxon>
        <taxon>Cyprinodontiformes</taxon>
        <taxon>Goodeidae</taxon>
        <taxon>Ameca</taxon>
    </lineage>
</organism>
<evidence type="ECO:0000313" key="2">
    <source>
        <dbReference type="Proteomes" id="UP001469553"/>
    </source>
</evidence>
<proteinExistence type="predicted"/>
<name>A0ABV0YU80_9TELE</name>
<dbReference type="EMBL" id="JAHRIP010042602">
    <property type="protein sequence ID" value="MEQ2297449.1"/>
    <property type="molecule type" value="Genomic_DNA"/>
</dbReference>
<gene>
    <name evidence="1" type="ORF">AMECASPLE_034718</name>
</gene>
<evidence type="ECO:0000313" key="1">
    <source>
        <dbReference type="EMBL" id="MEQ2297449.1"/>
    </source>
</evidence>
<comment type="caution">
    <text evidence="1">The sequence shown here is derived from an EMBL/GenBank/DDBJ whole genome shotgun (WGS) entry which is preliminary data.</text>
</comment>
<accession>A0ABV0YU80</accession>
<sequence>MLHRLSSLTTTCRSQPFMGILTFLPWNSIITPAHFSTSGLKRLKLNPHSYWLLGSPLCNPPPSVARILASGRCGAHLSQSRYAF</sequence>
<keyword evidence="2" id="KW-1185">Reference proteome</keyword>
<protein>
    <submittedName>
        <fullName evidence="1">Uncharacterized protein</fullName>
    </submittedName>
</protein>